<feature type="domain" description="HTH gntR-type" evidence="4">
    <location>
        <begin position="6"/>
        <end position="73"/>
    </location>
</feature>
<dbReference type="InterPro" id="IPR036390">
    <property type="entry name" value="WH_DNA-bd_sf"/>
</dbReference>
<dbReference type="RefSeq" id="WP_013344132.1">
    <property type="nucleotide sequence ID" value="NC_014541.1"/>
</dbReference>
<keyword evidence="3" id="KW-0804">Transcription</keyword>
<evidence type="ECO:0000313" key="5">
    <source>
        <dbReference type="EMBL" id="ADN74826.1"/>
    </source>
</evidence>
<dbReference type="GO" id="GO:0003677">
    <property type="term" value="F:DNA binding"/>
    <property type="evidence" value="ECO:0007669"/>
    <property type="project" value="UniProtKB-KW"/>
</dbReference>
<dbReference type="Gene3D" id="1.10.10.10">
    <property type="entry name" value="Winged helix-like DNA-binding domain superfamily/Winged helix DNA-binding domain"/>
    <property type="match status" value="1"/>
</dbReference>
<evidence type="ECO:0000259" key="4">
    <source>
        <dbReference type="PROSITE" id="PS50949"/>
    </source>
</evidence>
<keyword evidence="2" id="KW-0238">DNA-binding</keyword>
<dbReference type="PROSITE" id="PS50949">
    <property type="entry name" value="HTH_GNTR"/>
    <property type="match status" value="1"/>
</dbReference>
<dbReference type="OrthoDB" id="9784545at2"/>
<dbReference type="GeneID" id="67180858"/>
<dbReference type="AlphaFoldDB" id="E1SQL4"/>
<evidence type="ECO:0000313" key="6">
    <source>
        <dbReference type="Proteomes" id="UP000006683"/>
    </source>
</evidence>
<dbReference type="InterPro" id="IPR036388">
    <property type="entry name" value="WH-like_DNA-bd_sf"/>
</dbReference>
<name>E1SQL4_FERBD</name>
<dbReference type="GO" id="GO:0003700">
    <property type="term" value="F:DNA-binding transcription factor activity"/>
    <property type="evidence" value="ECO:0007669"/>
    <property type="project" value="InterPro"/>
</dbReference>
<keyword evidence="6" id="KW-1185">Reference proteome</keyword>
<dbReference type="InterPro" id="IPR000524">
    <property type="entry name" value="Tscrpt_reg_HTH_GntR"/>
</dbReference>
<gene>
    <name evidence="5" type="ordered locus">Fbal_0613</name>
</gene>
<organism evidence="5 6">
    <name type="scientific">Ferrimonas balearica (strain DSM 9799 / CCM 4581 / KCTC 23876 / PAT)</name>
    <dbReference type="NCBI Taxonomy" id="550540"/>
    <lineage>
        <taxon>Bacteria</taxon>
        <taxon>Pseudomonadati</taxon>
        <taxon>Pseudomonadota</taxon>
        <taxon>Gammaproteobacteria</taxon>
        <taxon>Alteromonadales</taxon>
        <taxon>Ferrimonadaceae</taxon>
        <taxon>Ferrimonas</taxon>
    </lineage>
</organism>
<evidence type="ECO:0000256" key="2">
    <source>
        <dbReference type="ARBA" id="ARBA00023125"/>
    </source>
</evidence>
<dbReference type="PANTHER" id="PTHR43537">
    <property type="entry name" value="TRANSCRIPTIONAL REGULATOR, GNTR FAMILY"/>
    <property type="match status" value="1"/>
</dbReference>
<proteinExistence type="predicted"/>
<dbReference type="EMBL" id="CP002209">
    <property type="protein sequence ID" value="ADN74826.1"/>
    <property type="molecule type" value="Genomic_DNA"/>
</dbReference>
<dbReference type="HOGENOM" id="CLU_017584_5_5_6"/>
<dbReference type="eggNOG" id="COG1802">
    <property type="taxonomic scope" value="Bacteria"/>
</dbReference>
<dbReference type="STRING" id="550540.Fbal_0613"/>
<dbReference type="Gene3D" id="1.20.120.530">
    <property type="entry name" value="GntR ligand-binding domain-like"/>
    <property type="match status" value="1"/>
</dbReference>
<dbReference type="SMART" id="SM00345">
    <property type="entry name" value="HTH_GNTR"/>
    <property type="match status" value="1"/>
</dbReference>
<dbReference type="PANTHER" id="PTHR43537:SF5">
    <property type="entry name" value="UXU OPERON TRANSCRIPTIONAL REGULATOR"/>
    <property type="match status" value="1"/>
</dbReference>
<dbReference type="SMART" id="SM00895">
    <property type="entry name" value="FCD"/>
    <property type="match status" value="1"/>
</dbReference>
<dbReference type="CDD" id="cd07377">
    <property type="entry name" value="WHTH_GntR"/>
    <property type="match status" value="1"/>
</dbReference>
<dbReference type="InterPro" id="IPR008920">
    <property type="entry name" value="TF_FadR/GntR_C"/>
</dbReference>
<evidence type="ECO:0000256" key="1">
    <source>
        <dbReference type="ARBA" id="ARBA00023015"/>
    </source>
</evidence>
<dbReference type="Proteomes" id="UP000006683">
    <property type="component" value="Chromosome"/>
</dbReference>
<protein>
    <submittedName>
        <fullName evidence="5">Transcriptional regulator, GntR family</fullName>
    </submittedName>
</protein>
<dbReference type="Pfam" id="PF00392">
    <property type="entry name" value="GntR"/>
    <property type="match status" value="1"/>
</dbReference>
<sequence length="213" mass="23675">MTISKESLESQATRYLRERILDGTLALGEKLVESALSKQLDLSRSTVRMALNSLVHEGLVVQKPYAGWQVVDIDESDLWELYHLRLALEGEAAAMAAEWASAEQKAGLMALFQSYQALCREHPEDNRAISAMDWQLHQHIVAICGSERMQTLYKQILYPLQAYIGISHQDYDLSQSANSHEALVTAICAGDASAAAEEARANITPFSRLRAAR</sequence>
<dbReference type="KEGG" id="fbl:Fbal_0613"/>
<accession>E1SQL4</accession>
<dbReference type="Pfam" id="PF07729">
    <property type="entry name" value="FCD"/>
    <property type="match status" value="1"/>
</dbReference>
<dbReference type="SUPFAM" id="SSF48008">
    <property type="entry name" value="GntR ligand-binding domain-like"/>
    <property type="match status" value="1"/>
</dbReference>
<dbReference type="SUPFAM" id="SSF46785">
    <property type="entry name" value="Winged helix' DNA-binding domain"/>
    <property type="match status" value="1"/>
</dbReference>
<reference evidence="5 6" key="1">
    <citation type="journal article" date="2010" name="Stand. Genomic Sci.">
        <title>Complete genome sequence of Ferrimonas balearica type strain (PAT).</title>
        <authorList>
            <person name="Nolan M."/>
            <person name="Sikorski J."/>
            <person name="Davenport K."/>
            <person name="Lucas S."/>
            <person name="Glavina Del Rio T."/>
            <person name="Tice H."/>
            <person name="Cheng J."/>
            <person name="Goodwin L."/>
            <person name="Pitluck S."/>
            <person name="Liolios K."/>
            <person name="Ivanova N."/>
            <person name="Mavromatis K."/>
            <person name="Ovchinnikova G."/>
            <person name="Pati A."/>
            <person name="Chen A."/>
            <person name="Palaniappan K."/>
            <person name="Land M."/>
            <person name="Hauser L."/>
            <person name="Chang Y."/>
            <person name="Jeffries C."/>
            <person name="Tapia R."/>
            <person name="Brettin T."/>
            <person name="Detter J."/>
            <person name="Han C."/>
            <person name="Yasawong M."/>
            <person name="Rohde M."/>
            <person name="Tindall B."/>
            <person name="Goker M."/>
            <person name="Woyke T."/>
            <person name="Bristow J."/>
            <person name="Eisen J."/>
            <person name="Markowitz V."/>
            <person name="Hugenholtz P."/>
            <person name="Kyrpides N."/>
            <person name="Klenk H."/>
            <person name="Lapidus A."/>
        </authorList>
    </citation>
    <scope>NUCLEOTIDE SEQUENCE [LARGE SCALE GENOMIC DNA]</scope>
    <source>
        <strain evidence="6">DSM 9799 / CCM 4581 / KCTC 23876 / PAT</strain>
    </source>
</reference>
<dbReference type="InterPro" id="IPR011711">
    <property type="entry name" value="GntR_C"/>
</dbReference>
<keyword evidence="1" id="KW-0805">Transcription regulation</keyword>
<evidence type="ECO:0000256" key="3">
    <source>
        <dbReference type="ARBA" id="ARBA00023163"/>
    </source>
</evidence>